<comment type="caution">
    <text evidence="1">The sequence shown here is derived from an EMBL/GenBank/DDBJ whole genome shotgun (WGS) entry which is preliminary data.</text>
</comment>
<accession>A0AAD7ITK5</accession>
<dbReference type="Proteomes" id="UP001215280">
    <property type="component" value="Unassembled WGS sequence"/>
</dbReference>
<evidence type="ECO:0008006" key="3">
    <source>
        <dbReference type="Google" id="ProtNLM"/>
    </source>
</evidence>
<name>A0AAD7ITK5_9AGAR</name>
<reference evidence="1" key="1">
    <citation type="submission" date="2023-03" db="EMBL/GenBank/DDBJ databases">
        <title>Massive genome expansion in bonnet fungi (Mycena s.s.) driven by repeated elements and novel gene families across ecological guilds.</title>
        <authorList>
            <consortium name="Lawrence Berkeley National Laboratory"/>
            <person name="Harder C.B."/>
            <person name="Miyauchi S."/>
            <person name="Viragh M."/>
            <person name="Kuo A."/>
            <person name="Thoen E."/>
            <person name="Andreopoulos B."/>
            <person name="Lu D."/>
            <person name="Skrede I."/>
            <person name="Drula E."/>
            <person name="Henrissat B."/>
            <person name="Morin E."/>
            <person name="Kohler A."/>
            <person name="Barry K."/>
            <person name="LaButti K."/>
            <person name="Morin E."/>
            <person name="Salamov A."/>
            <person name="Lipzen A."/>
            <person name="Mereny Z."/>
            <person name="Hegedus B."/>
            <person name="Baldrian P."/>
            <person name="Stursova M."/>
            <person name="Weitz H."/>
            <person name="Taylor A."/>
            <person name="Grigoriev I.V."/>
            <person name="Nagy L.G."/>
            <person name="Martin F."/>
            <person name="Kauserud H."/>
        </authorList>
    </citation>
    <scope>NUCLEOTIDE SEQUENCE</scope>
    <source>
        <strain evidence="1">CBHHK188m</strain>
    </source>
</reference>
<dbReference type="EMBL" id="JARJLG010000083">
    <property type="protein sequence ID" value="KAJ7750091.1"/>
    <property type="molecule type" value="Genomic_DNA"/>
</dbReference>
<organism evidence="1 2">
    <name type="scientific">Mycena maculata</name>
    <dbReference type="NCBI Taxonomy" id="230809"/>
    <lineage>
        <taxon>Eukaryota</taxon>
        <taxon>Fungi</taxon>
        <taxon>Dikarya</taxon>
        <taxon>Basidiomycota</taxon>
        <taxon>Agaricomycotina</taxon>
        <taxon>Agaricomycetes</taxon>
        <taxon>Agaricomycetidae</taxon>
        <taxon>Agaricales</taxon>
        <taxon>Marasmiineae</taxon>
        <taxon>Mycenaceae</taxon>
        <taxon>Mycena</taxon>
    </lineage>
</organism>
<evidence type="ECO:0000313" key="2">
    <source>
        <dbReference type="Proteomes" id="UP001215280"/>
    </source>
</evidence>
<evidence type="ECO:0000313" key="1">
    <source>
        <dbReference type="EMBL" id="KAJ7750091.1"/>
    </source>
</evidence>
<protein>
    <recommendedName>
        <fullName evidence="3">BTB domain-containing protein</fullName>
    </recommendedName>
</protein>
<sequence length="187" mass="21464">MWGRPVHPRFWHADGDFMVQVENTDYKLHRHLFNRAKNFAPLMWGIQSNPYRLTETKVDFDRLLSILYPADYSEQELKTADEWSSVLLLADKWQIPDIRRLAIKELAACAGPVDKIALGHRYDIPEWLGPAYLALAMRKEPVTSAEGTKMGIAAMVRIAAIKDEVLANLTEYVDLEKFCDLFSKVVL</sequence>
<keyword evidence="2" id="KW-1185">Reference proteome</keyword>
<gene>
    <name evidence="1" type="ORF">DFH07DRAFT_746318</name>
</gene>
<dbReference type="AlphaFoldDB" id="A0AAD7ITK5"/>
<proteinExistence type="predicted"/>